<gene>
    <name evidence="7" type="ORF">DPMN_112143</name>
</gene>
<evidence type="ECO:0000313" key="7">
    <source>
        <dbReference type="EMBL" id="KAH3838729.1"/>
    </source>
</evidence>
<keyword evidence="3 6" id="KW-0812">Transmembrane</keyword>
<feature type="transmembrane region" description="Helical" evidence="6">
    <location>
        <begin position="271"/>
        <end position="296"/>
    </location>
</feature>
<evidence type="ECO:0000256" key="6">
    <source>
        <dbReference type="SAM" id="Phobius"/>
    </source>
</evidence>
<dbReference type="Pfam" id="PF05653">
    <property type="entry name" value="Mg_trans_NIPA"/>
    <property type="match status" value="1"/>
</dbReference>
<feature type="transmembrane region" description="Helical" evidence="6">
    <location>
        <begin position="207"/>
        <end position="225"/>
    </location>
</feature>
<feature type="transmembrane region" description="Helical" evidence="6">
    <location>
        <begin position="38"/>
        <end position="58"/>
    </location>
</feature>
<feature type="transmembrane region" description="Helical" evidence="6">
    <location>
        <begin position="308"/>
        <end position="328"/>
    </location>
</feature>
<accession>A0A9D4KFY6</accession>
<organism evidence="7 8">
    <name type="scientific">Dreissena polymorpha</name>
    <name type="common">Zebra mussel</name>
    <name type="synonym">Mytilus polymorpha</name>
    <dbReference type="NCBI Taxonomy" id="45954"/>
    <lineage>
        <taxon>Eukaryota</taxon>
        <taxon>Metazoa</taxon>
        <taxon>Spiralia</taxon>
        <taxon>Lophotrochozoa</taxon>
        <taxon>Mollusca</taxon>
        <taxon>Bivalvia</taxon>
        <taxon>Autobranchia</taxon>
        <taxon>Heteroconchia</taxon>
        <taxon>Euheterodonta</taxon>
        <taxon>Imparidentia</taxon>
        <taxon>Neoheterodontei</taxon>
        <taxon>Myida</taxon>
        <taxon>Dreissenoidea</taxon>
        <taxon>Dreissenidae</taxon>
        <taxon>Dreissena</taxon>
    </lineage>
</organism>
<feature type="transmembrane region" description="Helical" evidence="6">
    <location>
        <begin position="140"/>
        <end position="159"/>
    </location>
</feature>
<comment type="caution">
    <text evidence="7">The sequence shown here is derived from an EMBL/GenBank/DDBJ whole genome shotgun (WGS) entry which is preliminary data.</text>
</comment>
<dbReference type="Proteomes" id="UP000828390">
    <property type="component" value="Unassembled WGS sequence"/>
</dbReference>
<evidence type="ECO:0000256" key="2">
    <source>
        <dbReference type="ARBA" id="ARBA00007230"/>
    </source>
</evidence>
<protein>
    <recommendedName>
        <fullName evidence="9">Magnesium transporter NIPA2</fullName>
    </recommendedName>
</protein>
<proteinExistence type="inferred from homology"/>
<evidence type="ECO:0000313" key="8">
    <source>
        <dbReference type="Proteomes" id="UP000828390"/>
    </source>
</evidence>
<reference evidence="7" key="2">
    <citation type="submission" date="2020-11" db="EMBL/GenBank/DDBJ databases">
        <authorList>
            <person name="McCartney M.A."/>
            <person name="Auch B."/>
            <person name="Kono T."/>
            <person name="Mallez S."/>
            <person name="Becker A."/>
            <person name="Gohl D.M."/>
            <person name="Silverstein K.A.T."/>
            <person name="Koren S."/>
            <person name="Bechman K.B."/>
            <person name="Herman A."/>
            <person name="Abrahante J.E."/>
            <person name="Garbe J."/>
        </authorList>
    </citation>
    <scope>NUCLEOTIDE SEQUENCE</scope>
    <source>
        <strain evidence="7">Duluth1</strain>
        <tissue evidence="7">Whole animal</tissue>
    </source>
</reference>
<dbReference type="SUPFAM" id="SSF103481">
    <property type="entry name" value="Multidrug resistance efflux transporter EmrE"/>
    <property type="match status" value="1"/>
</dbReference>
<dbReference type="OrthoDB" id="6428174at2759"/>
<evidence type="ECO:0000256" key="1">
    <source>
        <dbReference type="ARBA" id="ARBA00004141"/>
    </source>
</evidence>
<dbReference type="GO" id="GO:0016020">
    <property type="term" value="C:membrane"/>
    <property type="evidence" value="ECO:0007669"/>
    <property type="project" value="UniProtKB-SubCell"/>
</dbReference>
<dbReference type="GO" id="GO:0015095">
    <property type="term" value="F:magnesium ion transmembrane transporter activity"/>
    <property type="evidence" value="ECO:0007669"/>
    <property type="project" value="InterPro"/>
</dbReference>
<evidence type="ECO:0000256" key="3">
    <source>
        <dbReference type="ARBA" id="ARBA00022692"/>
    </source>
</evidence>
<feature type="transmembrane region" description="Helical" evidence="6">
    <location>
        <begin position="179"/>
        <end position="200"/>
    </location>
</feature>
<comment type="similarity">
    <text evidence="2">Belongs to the NIPA family.</text>
</comment>
<name>A0A9D4KFY6_DREPO</name>
<dbReference type="PANTHER" id="PTHR12570">
    <property type="match status" value="1"/>
</dbReference>
<comment type="subcellular location">
    <subcellularLocation>
        <location evidence="1">Membrane</location>
        <topology evidence="1">Multi-pass membrane protein</topology>
    </subcellularLocation>
</comment>
<dbReference type="AlphaFoldDB" id="A0A9D4KFY6"/>
<evidence type="ECO:0008006" key="9">
    <source>
        <dbReference type="Google" id="ProtNLM"/>
    </source>
</evidence>
<sequence>MSTTTSMFDLNSSGTTLAFNLTNGTTTTEAPSKSLADFWIGLILAVSSSFFNGSSFIFQKVGLKSMRKKDGATTASAGGHRYLLEWKWWLGMLMMALGEGCNFVAFTFAPATLVTPLGALSVIFCAILASRFLKEHLNLLGKAGCLLCVLGSTVTVVHSPKTAQIQHMSELLDKVKQPAILTVVGVFILVAIVAIVVLAPRWGEKNVAVYVFICSVLGALTVTGAKGFGVALNQTFKGDQQFTNWLTYVMLGVVIVDILFQLHFLNKALDLFNTAIVTPTYYVMFTTAVAILSLTLYQEFNSLSVFDIIGNVCGFLIIVVGIFLLNAFKDMDITLKNLPKAKKPSTDVNVLDGTKMPAIKRDNDLFLELNENESEDEDEDLLQCHDSPVFVVDDPLDMDAIDFRTPRRKFFAGKNGHVSNGHVSNGHVDHLHFDLEKYMVSAEVTHF</sequence>
<feature type="transmembrane region" description="Helical" evidence="6">
    <location>
        <begin position="245"/>
        <end position="264"/>
    </location>
</feature>
<dbReference type="PANTHER" id="PTHR12570:SF92">
    <property type="entry name" value="SPICHTHYIN, ISOFORM B"/>
    <property type="match status" value="1"/>
</dbReference>
<evidence type="ECO:0000256" key="5">
    <source>
        <dbReference type="ARBA" id="ARBA00023136"/>
    </source>
</evidence>
<reference evidence="7" key="1">
    <citation type="journal article" date="2019" name="bioRxiv">
        <title>The Genome of the Zebra Mussel, Dreissena polymorpha: A Resource for Invasive Species Research.</title>
        <authorList>
            <person name="McCartney M.A."/>
            <person name="Auch B."/>
            <person name="Kono T."/>
            <person name="Mallez S."/>
            <person name="Zhang Y."/>
            <person name="Obille A."/>
            <person name="Becker A."/>
            <person name="Abrahante J.E."/>
            <person name="Garbe J."/>
            <person name="Badalamenti J.P."/>
            <person name="Herman A."/>
            <person name="Mangelson H."/>
            <person name="Liachko I."/>
            <person name="Sullivan S."/>
            <person name="Sone E.D."/>
            <person name="Koren S."/>
            <person name="Silverstein K.A.T."/>
            <person name="Beckman K.B."/>
            <person name="Gohl D.M."/>
        </authorList>
    </citation>
    <scope>NUCLEOTIDE SEQUENCE</scope>
    <source>
        <strain evidence="7">Duluth1</strain>
        <tissue evidence="7">Whole animal</tissue>
    </source>
</reference>
<dbReference type="InterPro" id="IPR037185">
    <property type="entry name" value="EmrE-like"/>
</dbReference>
<keyword evidence="5 6" id="KW-0472">Membrane</keyword>
<dbReference type="EMBL" id="JAIWYP010000004">
    <property type="protein sequence ID" value="KAH3838729.1"/>
    <property type="molecule type" value="Genomic_DNA"/>
</dbReference>
<keyword evidence="4 6" id="KW-1133">Transmembrane helix</keyword>
<keyword evidence="8" id="KW-1185">Reference proteome</keyword>
<evidence type="ECO:0000256" key="4">
    <source>
        <dbReference type="ARBA" id="ARBA00022989"/>
    </source>
</evidence>
<dbReference type="InterPro" id="IPR008521">
    <property type="entry name" value="Mg_trans_NIPA"/>
</dbReference>